<dbReference type="EMBL" id="MRWE01000008">
    <property type="protein sequence ID" value="ORJ26311.1"/>
    <property type="molecule type" value="Genomic_DNA"/>
</dbReference>
<evidence type="ECO:0000313" key="7">
    <source>
        <dbReference type="EMBL" id="ORJ26311.1"/>
    </source>
</evidence>
<dbReference type="Pfam" id="PF00881">
    <property type="entry name" value="Nitroreductase"/>
    <property type="match status" value="1"/>
</dbReference>
<dbReference type="InterPro" id="IPR029479">
    <property type="entry name" value="Nitroreductase"/>
</dbReference>
<dbReference type="SUPFAM" id="SSF55469">
    <property type="entry name" value="FMN-dependent nitroreductase-like"/>
    <property type="match status" value="1"/>
</dbReference>
<dbReference type="InterPro" id="IPR050461">
    <property type="entry name" value="Nitroreductase_HadB/RutE"/>
</dbReference>
<keyword evidence="4 5" id="KW-0560">Oxidoreductase</keyword>
<comment type="catalytic activity">
    <reaction evidence="5">
        <text>3-hydroxypropanoate + NADP(+) = 3-oxopropanoate + NADPH + H(+)</text>
        <dbReference type="Rhea" id="RHEA:26438"/>
        <dbReference type="ChEBI" id="CHEBI:15378"/>
        <dbReference type="ChEBI" id="CHEBI:16510"/>
        <dbReference type="ChEBI" id="CHEBI:33190"/>
        <dbReference type="ChEBI" id="CHEBI:57783"/>
        <dbReference type="ChEBI" id="CHEBI:58349"/>
        <dbReference type="EC" id="1.1.1.298"/>
    </reaction>
</comment>
<keyword evidence="8" id="KW-1185">Reference proteome</keyword>
<evidence type="ECO:0000256" key="1">
    <source>
        <dbReference type="ARBA" id="ARBA00022630"/>
    </source>
</evidence>
<dbReference type="InterPro" id="IPR000415">
    <property type="entry name" value="Nitroreductase-like"/>
</dbReference>
<dbReference type="CDD" id="cd02148">
    <property type="entry name" value="RutE-like"/>
    <property type="match status" value="1"/>
</dbReference>
<keyword evidence="2 5" id="KW-0288">FMN</keyword>
<feature type="domain" description="Nitroreductase" evidence="6">
    <location>
        <begin position="22"/>
        <end position="174"/>
    </location>
</feature>
<dbReference type="STRING" id="1646377.BS640_06995"/>
<dbReference type="Gene3D" id="3.40.109.10">
    <property type="entry name" value="NADH Oxidase"/>
    <property type="match status" value="1"/>
</dbReference>
<dbReference type="GO" id="GO:0035527">
    <property type="term" value="F:3-hydroxypropionate dehydrogenase (NADP+) activity"/>
    <property type="evidence" value="ECO:0007669"/>
    <property type="project" value="UniProtKB-UniRule"/>
</dbReference>
<dbReference type="GO" id="GO:0019740">
    <property type="term" value="P:nitrogen utilization"/>
    <property type="evidence" value="ECO:0007669"/>
    <property type="project" value="UniProtKB-UniRule"/>
</dbReference>
<accession>A0A1X0WHV7</accession>
<keyword evidence="5" id="KW-0520">NAD</keyword>
<dbReference type="RefSeq" id="WP_017492062.1">
    <property type="nucleotide sequence ID" value="NZ_CAUQAZ010000089.1"/>
</dbReference>
<dbReference type="EC" id="1.1.1.298" evidence="5"/>
<evidence type="ECO:0000256" key="4">
    <source>
        <dbReference type="ARBA" id="ARBA00023002"/>
    </source>
</evidence>
<protein>
    <recommendedName>
        <fullName evidence="5">Probable malonic semialdehyde reductase RutE</fullName>
        <ecNumber evidence="5">1.1.1.298</ecNumber>
    </recommendedName>
</protein>
<keyword evidence="1 5" id="KW-0285">Flavoprotein</keyword>
<evidence type="ECO:0000256" key="5">
    <source>
        <dbReference type="HAMAP-Rule" id="MF_01204"/>
    </source>
</evidence>
<evidence type="ECO:0000259" key="6">
    <source>
        <dbReference type="Pfam" id="PF00881"/>
    </source>
</evidence>
<gene>
    <name evidence="5" type="primary">rutE</name>
    <name evidence="7" type="ORF">BS640_06995</name>
</gene>
<name>A0A1X0WHV7_9GAMM</name>
<dbReference type="AlphaFoldDB" id="A0A1X0WHV7"/>
<dbReference type="GeneID" id="93565442"/>
<comment type="similarity">
    <text evidence="5">Belongs to the nitroreductase family. HadB/RutE subfamily.</text>
</comment>
<comment type="caution">
    <text evidence="7">The sequence shown here is derived from an EMBL/GenBank/DDBJ whole genome shotgun (WGS) entry which is preliminary data.</text>
</comment>
<evidence type="ECO:0000256" key="2">
    <source>
        <dbReference type="ARBA" id="ARBA00022643"/>
    </source>
</evidence>
<evidence type="ECO:0000313" key="8">
    <source>
        <dbReference type="Proteomes" id="UP000192536"/>
    </source>
</evidence>
<comment type="function">
    <text evidence="5">May reduce toxic product malonic semialdehyde to 3-hydroxypropionic acid, which is excreted.</text>
</comment>
<organism evidence="7 8">
    <name type="scientific">Rouxiella badensis</name>
    <dbReference type="NCBI Taxonomy" id="1646377"/>
    <lineage>
        <taxon>Bacteria</taxon>
        <taxon>Pseudomonadati</taxon>
        <taxon>Pseudomonadota</taxon>
        <taxon>Gammaproteobacteria</taxon>
        <taxon>Enterobacterales</taxon>
        <taxon>Yersiniaceae</taxon>
        <taxon>Rouxiella</taxon>
    </lineage>
</organism>
<reference evidence="7 8" key="1">
    <citation type="journal article" date="2017" name="Int. J. Syst. Evol. Microbiol.">
        <title>Rouxiella badensis sp. nov. and Rouxiella silvae sp. nov. isolated from peat bog soil in Germany and emendation of the genus description.</title>
        <authorList>
            <person name="Le Fleche-Mateos A."/>
            <person name="Kugler J.H."/>
            <person name="Hansen S.H."/>
            <person name="Syldatk C."/>
            <person name="Hausmann R."/>
            <person name="Lomprez F."/>
            <person name="Vandenbogaert M."/>
            <person name="Manuguerra J.C."/>
            <person name="Grimont P.A."/>
        </authorList>
    </citation>
    <scope>NUCLEOTIDE SEQUENCE [LARGE SCALE GENOMIC DNA]</scope>
    <source>
        <strain evidence="7 8">DSM 100043</strain>
    </source>
</reference>
<comment type="cofactor">
    <cofactor evidence="5">
        <name>FMN</name>
        <dbReference type="ChEBI" id="CHEBI:58210"/>
    </cofactor>
</comment>
<sequence length="196" mass="21597">MSDILTQEVLAQLFTEARTHNGWQDKPVSPELLKQAWDIAKWGPTSANASPLRVVFISGKAAKDRLVEAVSDGNKLKTASAPVTAIIAHDPKFYDQLPKLFPHADARSWFTSSEALANETAFRNGSLQAAYFIIALRSLGLDTGPMSGFDAAEVEKRFLSEKGWKVNFLVNIGYGDPAKLFERLPRLSFDEATLTL</sequence>
<evidence type="ECO:0000256" key="3">
    <source>
        <dbReference type="ARBA" id="ARBA00022857"/>
    </source>
</evidence>
<dbReference type="InterPro" id="IPR023936">
    <property type="entry name" value="RutE-like"/>
</dbReference>
<dbReference type="NCBIfam" id="NF003768">
    <property type="entry name" value="PRK05365.1"/>
    <property type="match status" value="1"/>
</dbReference>
<dbReference type="HAMAP" id="MF_01204">
    <property type="entry name" value="Oxidoreductase_RutE_HadB"/>
    <property type="match status" value="1"/>
</dbReference>
<dbReference type="GO" id="GO:0006212">
    <property type="term" value="P:uracil catabolic process"/>
    <property type="evidence" value="ECO:0007669"/>
    <property type="project" value="UniProtKB-UniRule"/>
</dbReference>
<dbReference type="Proteomes" id="UP000192536">
    <property type="component" value="Unassembled WGS sequence"/>
</dbReference>
<dbReference type="PANTHER" id="PTHR43543">
    <property type="entry name" value="MALONIC SEMIALDEHYDE REDUCTASE RUTE-RELATED"/>
    <property type="match status" value="1"/>
</dbReference>
<proteinExistence type="inferred from homology"/>
<keyword evidence="3 5" id="KW-0521">NADP</keyword>
<dbReference type="PANTHER" id="PTHR43543:SF1">
    <property type="entry name" value="MALONIC SEMIALDEHYDE REDUCTASE RUTE-RELATED"/>
    <property type="match status" value="1"/>
</dbReference>